<evidence type="ECO:0000256" key="4">
    <source>
        <dbReference type="ARBA" id="ARBA00023163"/>
    </source>
</evidence>
<dbReference type="PANTHER" id="PTHR30146:SF45">
    <property type="entry name" value="CATABOLITE REPRESSOR_ACTIVATOR"/>
    <property type="match status" value="1"/>
</dbReference>
<dbReference type="Pfam" id="PF00356">
    <property type="entry name" value="LacI"/>
    <property type="match status" value="1"/>
</dbReference>
<dbReference type="Pfam" id="PF00532">
    <property type="entry name" value="Peripla_BP_1"/>
    <property type="match status" value="1"/>
</dbReference>
<organism evidence="6 7">
    <name type="scientific">Propionivibrio dicarboxylicus</name>
    <dbReference type="NCBI Taxonomy" id="83767"/>
    <lineage>
        <taxon>Bacteria</taxon>
        <taxon>Pseudomonadati</taxon>
        <taxon>Pseudomonadota</taxon>
        <taxon>Betaproteobacteria</taxon>
        <taxon>Rhodocyclales</taxon>
        <taxon>Rhodocyclaceae</taxon>
        <taxon>Propionivibrio</taxon>
    </lineage>
</organism>
<dbReference type="InterPro" id="IPR001761">
    <property type="entry name" value="Peripla_BP/Lac1_sug-bd_dom"/>
</dbReference>
<proteinExistence type="predicted"/>
<evidence type="ECO:0000256" key="2">
    <source>
        <dbReference type="ARBA" id="ARBA00023015"/>
    </source>
</evidence>
<dbReference type="AlphaFoldDB" id="A0A1G7XTE8"/>
<dbReference type="InterPro" id="IPR000843">
    <property type="entry name" value="HTH_LacI"/>
</dbReference>
<dbReference type="EMBL" id="FNCY01000002">
    <property type="protein sequence ID" value="SDG87283.1"/>
    <property type="molecule type" value="Genomic_DNA"/>
</dbReference>
<dbReference type="OrthoDB" id="9805642at2"/>
<sequence>MSTYTRLTIDDIARMAGVSRTTASMVLNGRAGQYRISAATQERVLATARDNNFQPSHSARTLRIGSSNTLGLVVPELTNFAHASLAQAMEPICHQVGYQLLVVTSNDDPEQEKAGIEHLIARQVDGLVIVPCAIESDVYRKWATRLPLFLVDRRLDDPALPYVVSDAEAAVTELVSDTLSSPDDEIYYFGGQPDFSPSIDRLKGFCAALARKGVAVQPEWIRARDYRRSSGYEFMRACYLELGRYPRFLFTGSITLLEGALAFISEHDHFDIAPKRLVTFDDHNLLDCLPLRVDSIEQDSNALAAASLERLLAMIGGDPVPASITIPAKLHRRIRDA</sequence>
<dbReference type="SUPFAM" id="SSF53822">
    <property type="entry name" value="Periplasmic binding protein-like I"/>
    <property type="match status" value="1"/>
</dbReference>
<dbReference type="Proteomes" id="UP000198607">
    <property type="component" value="Unassembled WGS sequence"/>
</dbReference>
<evidence type="ECO:0000259" key="5">
    <source>
        <dbReference type="PROSITE" id="PS50932"/>
    </source>
</evidence>
<dbReference type="CDD" id="cd06274">
    <property type="entry name" value="PBP1_FruR"/>
    <property type="match status" value="1"/>
</dbReference>
<dbReference type="Gene3D" id="1.10.260.40">
    <property type="entry name" value="lambda repressor-like DNA-binding domains"/>
    <property type="match status" value="1"/>
</dbReference>
<dbReference type="PANTHER" id="PTHR30146">
    <property type="entry name" value="LACI-RELATED TRANSCRIPTIONAL REPRESSOR"/>
    <property type="match status" value="1"/>
</dbReference>
<protein>
    <submittedName>
        <fullName evidence="6">Transcriptional regulator, LacI family</fullName>
    </submittedName>
</protein>
<keyword evidence="7" id="KW-1185">Reference proteome</keyword>
<keyword evidence="2" id="KW-0805">Transcription regulation</keyword>
<dbReference type="GO" id="GO:0000976">
    <property type="term" value="F:transcription cis-regulatory region binding"/>
    <property type="evidence" value="ECO:0007669"/>
    <property type="project" value="TreeGrafter"/>
</dbReference>
<dbReference type="SMART" id="SM00354">
    <property type="entry name" value="HTH_LACI"/>
    <property type="match status" value="1"/>
</dbReference>
<keyword evidence="4" id="KW-0804">Transcription</keyword>
<reference evidence="6 7" key="1">
    <citation type="submission" date="2016-10" db="EMBL/GenBank/DDBJ databases">
        <authorList>
            <person name="de Groot N.N."/>
        </authorList>
    </citation>
    <scope>NUCLEOTIDE SEQUENCE [LARGE SCALE GENOMIC DNA]</scope>
    <source>
        <strain evidence="6 7">DSM 5885</strain>
    </source>
</reference>
<dbReference type="RefSeq" id="WP_091933947.1">
    <property type="nucleotide sequence ID" value="NZ_FNCY01000002.1"/>
</dbReference>
<keyword evidence="3" id="KW-0238">DNA-binding</keyword>
<name>A0A1G7XTE8_9RHOO</name>
<dbReference type="InterPro" id="IPR010982">
    <property type="entry name" value="Lambda_DNA-bd_dom_sf"/>
</dbReference>
<evidence type="ECO:0000256" key="3">
    <source>
        <dbReference type="ARBA" id="ARBA00023125"/>
    </source>
</evidence>
<dbReference type="PROSITE" id="PS00356">
    <property type="entry name" value="HTH_LACI_1"/>
    <property type="match status" value="1"/>
</dbReference>
<keyword evidence="1" id="KW-0678">Repressor</keyword>
<dbReference type="GO" id="GO:0003700">
    <property type="term" value="F:DNA-binding transcription factor activity"/>
    <property type="evidence" value="ECO:0007669"/>
    <property type="project" value="TreeGrafter"/>
</dbReference>
<dbReference type="STRING" id="83767.SAMN05660652_00787"/>
<feature type="domain" description="HTH lacI-type" evidence="5">
    <location>
        <begin position="7"/>
        <end position="64"/>
    </location>
</feature>
<dbReference type="PROSITE" id="PS50932">
    <property type="entry name" value="HTH_LACI_2"/>
    <property type="match status" value="1"/>
</dbReference>
<dbReference type="SUPFAM" id="SSF47413">
    <property type="entry name" value="lambda repressor-like DNA-binding domains"/>
    <property type="match status" value="1"/>
</dbReference>
<evidence type="ECO:0000256" key="1">
    <source>
        <dbReference type="ARBA" id="ARBA00022491"/>
    </source>
</evidence>
<evidence type="ECO:0000313" key="7">
    <source>
        <dbReference type="Proteomes" id="UP000198607"/>
    </source>
</evidence>
<dbReference type="CDD" id="cd01392">
    <property type="entry name" value="HTH_LacI"/>
    <property type="match status" value="1"/>
</dbReference>
<dbReference type="InterPro" id="IPR028082">
    <property type="entry name" value="Peripla_BP_I"/>
</dbReference>
<evidence type="ECO:0000313" key="6">
    <source>
        <dbReference type="EMBL" id="SDG87283.1"/>
    </source>
</evidence>
<gene>
    <name evidence="6" type="ORF">SAMN05660652_00787</name>
</gene>
<dbReference type="Gene3D" id="3.40.50.2300">
    <property type="match status" value="2"/>
</dbReference>
<accession>A0A1G7XTE8</accession>